<proteinExistence type="predicted"/>
<evidence type="ECO:0000313" key="2">
    <source>
        <dbReference type="Proteomes" id="UP000186744"/>
    </source>
</evidence>
<evidence type="ECO:0000313" key="1">
    <source>
        <dbReference type="EMBL" id="SIS60061.1"/>
    </source>
</evidence>
<dbReference type="AlphaFoldDB" id="A0A1N7KEP9"/>
<dbReference type="EMBL" id="FTOL01000001">
    <property type="protein sequence ID" value="SIS60061.1"/>
    <property type="molecule type" value="Genomic_DNA"/>
</dbReference>
<gene>
    <name evidence="1" type="ORF">SAMN05421786_101421</name>
</gene>
<keyword evidence="2" id="KW-1185">Reference proteome</keyword>
<dbReference type="Proteomes" id="UP000186744">
    <property type="component" value="Unassembled WGS sequence"/>
</dbReference>
<reference evidence="2" key="1">
    <citation type="submission" date="2017-01" db="EMBL/GenBank/DDBJ databases">
        <authorList>
            <person name="Varghese N."/>
            <person name="Submissions S."/>
        </authorList>
    </citation>
    <scope>NUCLEOTIDE SEQUENCE [LARGE SCALE GENOMIC DNA]</scope>
    <source>
        <strain evidence="2">DSM 18017</strain>
    </source>
</reference>
<organism evidence="1 2">
    <name type="scientific">Chryseobacterium ureilyticum</name>
    <dbReference type="NCBI Taxonomy" id="373668"/>
    <lineage>
        <taxon>Bacteria</taxon>
        <taxon>Pseudomonadati</taxon>
        <taxon>Bacteroidota</taxon>
        <taxon>Flavobacteriia</taxon>
        <taxon>Flavobacteriales</taxon>
        <taxon>Weeksellaceae</taxon>
        <taxon>Chryseobacterium group</taxon>
        <taxon>Chryseobacterium</taxon>
    </lineage>
</organism>
<sequence>MEDNKLITRDQLKTYFETGKYPTESQFSDLIDSLKHKQDVLNRRELLILANSLATIDDTFIYYTANEVGNLEMQIAVSSQGEEDQLITIKDSTKMGVVRQFLLGKEPYTIKLKEISQGDLKEYDYYSLDYKLSDNAQVRRLFGNNLHTISEGFDFGELKSFRLPIDIRKVSSSKKINIVNTNIKFINNTSLPIQYRAFTQYWSDIFKKEDSRTDHYDAWDNLTFQYIADLRAFEQTVRCDIYDDNTNMLLTTGYLLAWQYQDYWDGGFVEKVRNIRIECNYSVD</sequence>
<dbReference type="RefSeq" id="WP_076549526.1">
    <property type="nucleotide sequence ID" value="NZ_FTOL01000001.1"/>
</dbReference>
<dbReference type="OrthoDB" id="1242818at2"/>
<accession>A0A1N7KEP9</accession>
<name>A0A1N7KEP9_9FLAO</name>
<protein>
    <submittedName>
        <fullName evidence="1">Uncharacterized protein</fullName>
    </submittedName>
</protein>